<evidence type="ECO:0000256" key="5">
    <source>
        <dbReference type="SAM" id="SignalP"/>
    </source>
</evidence>
<dbReference type="STRING" id="501571.GCA_900143195_02120"/>
<reference evidence="9 10" key="1">
    <citation type="submission" date="2017-04" db="EMBL/GenBank/DDBJ databases">
        <title>Function of individual gut microbiota members based on whole genome sequencing of pure cultures obtained from chicken caecum.</title>
        <authorList>
            <person name="Medvecky M."/>
            <person name="Cejkova D."/>
            <person name="Polansky O."/>
            <person name="Karasova D."/>
            <person name="Kubasova T."/>
            <person name="Cizek A."/>
            <person name="Rychlik I."/>
        </authorList>
    </citation>
    <scope>NUCLEOTIDE SEQUENCE [LARGE SCALE GENOMIC DNA]</scope>
    <source>
        <strain evidence="9">An179</strain>
        <strain evidence="10">An180</strain>
    </source>
</reference>
<dbReference type="Pfam" id="PF00877">
    <property type="entry name" value="NLPC_P60"/>
    <property type="match status" value="1"/>
</dbReference>
<dbReference type="GO" id="GO:0006508">
    <property type="term" value="P:proteolysis"/>
    <property type="evidence" value="ECO:0007669"/>
    <property type="project" value="UniProtKB-KW"/>
</dbReference>
<feature type="chain" id="PRO_5041601409" description="NlpC/P60 domain-containing protein" evidence="5">
    <location>
        <begin position="29"/>
        <end position="298"/>
    </location>
</feature>
<comment type="caution">
    <text evidence="8">The sequence shown here is derived from an EMBL/GenBank/DDBJ whole genome shotgun (WGS) entry which is preliminary data.</text>
</comment>
<feature type="signal peptide" evidence="5">
    <location>
        <begin position="1"/>
        <end position="28"/>
    </location>
</feature>
<name>A0A1Y4M0C5_9FIRM</name>
<proteinExistence type="inferred from homology"/>
<keyword evidence="5" id="KW-0732">Signal</keyword>
<dbReference type="AlphaFoldDB" id="A0A1Y4M0C5"/>
<dbReference type="Gene3D" id="3.90.1720.10">
    <property type="entry name" value="endopeptidase domain like (from Nostoc punctiforme)"/>
    <property type="match status" value="1"/>
</dbReference>
<dbReference type="InterPro" id="IPR000064">
    <property type="entry name" value="NLP_P60_dom"/>
</dbReference>
<gene>
    <name evidence="8" type="ORF">B5F15_00825</name>
    <name evidence="7" type="ORF">B5F17_04245</name>
</gene>
<evidence type="ECO:0000256" key="2">
    <source>
        <dbReference type="ARBA" id="ARBA00022670"/>
    </source>
</evidence>
<dbReference type="PANTHER" id="PTHR47053:SF1">
    <property type="entry name" value="MUREIN DD-ENDOPEPTIDASE MEPH-RELATED"/>
    <property type="match status" value="1"/>
</dbReference>
<dbReference type="Gene3D" id="2.30.30.40">
    <property type="entry name" value="SH3 Domains"/>
    <property type="match status" value="2"/>
</dbReference>
<evidence type="ECO:0000313" key="8">
    <source>
        <dbReference type="EMBL" id="OUP60791.1"/>
    </source>
</evidence>
<sequence length="298" mass="32254">MKMKHVKVVLTTALSAAMVIGNASALYAGVNTASTNLNFRESAGGTVIGAIPSGARVAVIDNTSEWYRVAYNGAIGYVSADYIQYSEDGDVDLGTGIVNEDSVNIRTEPNTDSEVMLQLNTDDCVDVNGVVDGWYRVAIDDTAGYIYADYLTFEHTMTDTPAQHHEAAATQEQSSAEADKLLSYAEKFLGTPYVYGGSTPSGFDCSGFTTYVFRNALGISLPRTSSEQSQTYTRINSISELKPGDLVFFGNGSKVNHVGIYVGEGEFIHSPHTGSYVKYDTLNSGNYYKNFMWGGRVL</sequence>
<comment type="similarity">
    <text evidence="1">Belongs to the peptidase C40 family.</text>
</comment>
<evidence type="ECO:0000313" key="7">
    <source>
        <dbReference type="EMBL" id="OUP53803.1"/>
    </source>
</evidence>
<dbReference type="PANTHER" id="PTHR47053">
    <property type="entry name" value="MUREIN DD-ENDOPEPTIDASE MEPH-RELATED"/>
    <property type="match status" value="1"/>
</dbReference>
<dbReference type="SUPFAM" id="SSF54001">
    <property type="entry name" value="Cysteine proteinases"/>
    <property type="match status" value="1"/>
</dbReference>
<dbReference type="GO" id="GO:0008234">
    <property type="term" value="F:cysteine-type peptidase activity"/>
    <property type="evidence" value="ECO:0007669"/>
    <property type="project" value="UniProtKB-KW"/>
</dbReference>
<dbReference type="Proteomes" id="UP000195897">
    <property type="component" value="Unassembled WGS sequence"/>
</dbReference>
<dbReference type="InterPro" id="IPR038765">
    <property type="entry name" value="Papain-like_cys_pep_sf"/>
</dbReference>
<evidence type="ECO:0000256" key="3">
    <source>
        <dbReference type="ARBA" id="ARBA00022801"/>
    </source>
</evidence>
<dbReference type="PROSITE" id="PS51935">
    <property type="entry name" value="NLPC_P60"/>
    <property type="match status" value="1"/>
</dbReference>
<keyword evidence="3" id="KW-0378">Hydrolase</keyword>
<keyword evidence="2" id="KW-0645">Protease</keyword>
<dbReference type="EMBL" id="NFKK01000003">
    <property type="protein sequence ID" value="OUP53803.1"/>
    <property type="molecule type" value="Genomic_DNA"/>
</dbReference>
<dbReference type="Proteomes" id="UP000195326">
    <property type="component" value="Unassembled WGS sequence"/>
</dbReference>
<dbReference type="EMBL" id="NFKL01000001">
    <property type="protein sequence ID" value="OUP60791.1"/>
    <property type="molecule type" value="Genomic_DNA"/>
</dbReference>
<accession>A0A1Y4M0C5</accession>
<dbReference type="Pfam" id="PF08239">
    <property type="entry name" value="SH3_3"/>
    <property type="match status" value="2"/>
</dbReference>
<reference evidence="8" key="2">
    <citation type="journal article" date="2018" name="BMC Genomics">
        <title>Whole genome sequencing and function prediction of 133 gut anaerobes isolated from chicken caecum in pure cultures.</title>
        <authorList>
            <person name="Medvecky M."/>
            <person name="Cejkova D."/>
            <person name="Polansky O."/>
            <person name="Karasova D."/>
            <person name="Kubasova T."/>
            <person name="Cizek A."/>
            <person name="Rychlik I."/>
        </authorList>
    </citation>
    <scope>NUCLEOTIDE SEQUENCE</scope>
    <source>
        <strain evidence="8">An179</strain>
        <strain evidence="7">An180</strain>
    </source>
</reference>
<organism evidence="8 9">
    <name type="scientific">Butyricicoccus pullicaecorum</name>
    <dbReference type="NCBI Taxonomy" id="501571"/>
    <lineage>
        <taxon>Bacteria</taxon>
        <taxon>Bacillati</taxon>
        <taxon>Bacillota</taxon>
        <taxon>Clostridia</taxon>
        <taxon>Eubacteriales</taxon>
        <taxon>Butyricicoccaceae</taxon>
        <taxon>Butyricicoccus</taxon>
    </lineage>
</organism>
<dbReference type="InterPro" id="IPR003646">
    <property type="entry name" value="SH3-like_bac-type"/>
</dbReference>
<evidence type="ECO:0000256" key="4">
    <source>
        <dbReference type="ARBA" id="ARBA00022807"/>
    </source>
</evidence>
<evidence type="ECO:0000313" key="10">
    <source>
        <dbReference type="Proteomes" id="UP000195897"/>
    </source>
</evidence>
<dbReference type="RefSeq" id="WP_016146632.1">
    <property type="nucleotide sequence ID" value="NZ_CABKSA010000001.1"/>
</dbReference>
<protein>
    <recommendedName>
        <fullName evidence="6">NlpC/P60 domain-containing protein</fullName>
    </recommendedName>
</protein>
<dbReference type="SMART" id="SM00287">
    <property type="entry name" value="SH3b"/>
    <property type="match status" value="2"/>
</dbReference>
<evidence type="ECO:0000256" key="1">
    <source>
        <dbReference type="ARBA" id="ARBA00007074"/>
    </source>
</evidence>
<keyword evidence="4" id="KW-0788">Thiol protease</keyword>
<evidence type="ECO:0000313" key="9">
    <source>
        <dbReference type="Proteomes" id="UP000195326"/>
    </source>
</evidence>
<evidence type="ECO:0000259" key="6">
    <source>
        <dbReference type="PROSITE" id="PS51935"/>
    </source>
</evidence>
<feature type="domain" description="NlpC/P60" evidence="6">
    <location>
        <begin position="175"/>
        <end position="298"/>
    </location>
</feature>
<dbReference type="InterPro" id="IPR051202">
    <property type="entry name" value="Peptidase_C40"/>
</dbReference>